<reference evidence="1 2" key="1">
    <citation type="submission" date="2018-06" db="EMBL/GenBank/DDBJ databases">
        <title>Genomic Encyclopedia of Type Strains, Phase IV (KMG-IV): sequencing the most valuable type-strain genomes for metagenomic binning, comparative biology and taxonomic classification.</title>
        <authorList>
            <person name="Goeker M."/>
        </authorList>
    </citation>
    <scope>NUCLEOTIDE SEQUENCE [LARGE SCALE GENOMIC DNA]</scope>
    <source>
        <strain evidence="1 2">DSM 25532</strain>
    </source>
</reference>
<dbReference type="EMBL" id="QNRR01000006">
    <property type="protein sequence ID" value="RBP42378.1"/>
    <property type="molecule type" value="Genomic_DNA"/>
</dbReference>
<dbReference type="InterPro" id="IPR021889">
    <property type="entry name" value="DUF3500"/>
</dbReference>
<sequence length="331" mass="36309">MNTPTPTRRDFILQGLTAAGGALMGSRAFSEASAATAAAAPKLPASETLVTTLYKSLDEAQRKELCFPYEHKLRGKVDNNWHITPKRIDQVLGKDQQAMVREAFDKLHSDEYKAKVWEQFDADNKGDGGFGSASIALFGEPGTGKFQFVLTGRHCTRRADGDSLAGTAFGGPIFYGHAAKSFNEEADHAGNVYWYQAKRANEVFAALDGKQREVALVDHLRGEQGNNTVKLSGKTSGLDGIPVGSLSADQKDLVRKVLADLLLPFRKEDAAESMKLIEKNGFDTLHMAFSKNHDIGNDGVWDVWQIEGPAMIWYFRGAPHVHCWAHIKDSA</sequence>
<organism evidence="1 2">
    <name type="scientific">Roseimicrobium gellanilyticum</name>
    <dbReference type="NCBI Taxonomy" id="748857"/>
    <lineage>
        <taxon>Bacteria</taxon>
        <taxon>Pseudomonadati</taxon>
        <taxon>Verrucomicrobiota</taxon>
        <taxon>Verrucomicrobiia</taxon>
        <taxon>Verrucomicrobiales</taxon>
        <taxon>Verrucomicrobiaceae</taxon>
        <taxon>Roseimicrobium</taxon>
    </lineage>
</organism>
<evidence type="ECO:0000313" key="2">
    <source>
        <dbReference type="Proteomes" id="UP000253426"/>
    </source>
</evidence>
<evidence type="ECO:0000313" key="1">
    <source>
        <dbReference type="EMBL" id="RBP42378.1"/>
    </source>
</evidence>
<accession>A0A366HHY1</accession>
<proteinExistence type="predicted"/>
<dbReference type="InterPro" id="IPR006311">
    <property type="entry name" value="TAT_signal"/>
</dbReference>
<dbReference type="RefSeq" id="WP_113959515.1">
    <property type="nucleotide sequence ID" value="NZ_QNRR01000006.1"/>
</dbReference>
<name>A0A366HHY1_9BACT</name>
<comment type="caution">
    <text evidence="1">The sequence shown here is derived from an EMBL/GenBank/DDBJ whole genome shotgun (WGS) entry which is preliminary data.</text>
</comment>
<gene>
    <name evidence="1" type="ORF">DES53_10684</name>
</gene>
<dbReference type="Proteomes" id="UP000253426">
    <property type="component" value="Unassembled WGS sequence"/>
</dbReference>
<dbReference type="OrthoDB" id="180611at2"/>
<dbReference type="PROSITE" id="PS51318">
    <property type="entry name" value="TAT"/>
    <property type="match status" value="1"/>
</dbReference>
<protein>
    <submittedName>
        <fullName evidence="1">Uncharacterized protein DUF3500</fullName>
    </submittedName>
</protein>
<dbReference type="AlphaFoldDB" id="A0A366HHY1"/>
<dbReference type="Pfam" id="PF12006">
    <property type="entry name" value="DUF3500"/>
    <property type="match status" value="1"/>
</dbReference>
<keyword evidence="2" id="KW-1185">Reference proteome</keyword>